<comment type="caution">
    <text evidence="2">The sequence shown here is derived from an EMBL/GenBank/DDBJ whole genome shotgun (WGS) entry which is preliminary data.</text>
</comment>
<name>A0ABS8HC97_9XANT</name>
<feature type="region of interest" description="Disordered" evidence="1">
    <location>
        <begin position="31"/>
        <end position="50"/>
    </location>
</feature>
<evidence type="ECO:0000313" key="2">
    <source>
        <dbReference type="EMBL" id="MCC4619697.1"/>
    </source>
</evidence>
<proteinExistence type="predicted"/>
<reference evidence="2 3" key="1">
    <citation type="submission" date="2021-10" db="EMBL/GenBank/DDBJ databases">
        <title>Genome sequencing of Xanthomonas strains from NCPPB.</title>
        <authorList>
            <person name="Hussein R."/>
            <person name="Harrison J."/>
            <person name="Studholme D.J."/>
            <person name="Vicente J."/>
            <person name="Grant M."/>
        </authorList>
    </citation>
    <scope>NUCLEOTIDE SEQUENCE [LARGE SCALE GENOMIC DNA]</scope>
    <source>
        <strain evidence="2 3">NCPPB 101</strain>
    </source>
</reference>
<keyword evidence="3" id="KW-1185">Reference proteome</keyword>
<dbReference type="Proteomes" id="UP001199206">
    <property type="component" value="Unassembled WGS sequence"/>
</dbReference>
<gene>
    <name evidence="2" type="ORF">LL965_06190</name>
</gene>
<evidence type="ECO:0000256" key="1">
    <source>
        <dbReference type="SAM" id="MobiDB-lite"/>
    </source>
</evidence>
<dbReference type="EMBL" id="JAJGQJ010000009">
    <property type="protein sequence ID" value="MCC4619697.1"/>
    <property type="molecule type" value="Genomic_DNA"/>
</dbReference>
<protein>
    <submittedName>
        <fullName evidence="2">Uncharacterized protein</fullName>
    </submittedName>
</protein>
<evidence type="ECO:0000313" key="3">
    <source>
        <dbReference type="Proteomes" id="UP001199206"/>
    </source>
</evidence>
<organism evidence="2 3">
    <name type="scientific">Xanthomonas cassavae CFBP 4642</name>
    <dbReference type="NCBI Taxonomy" id="1219375"/>
    <lineage>
        <taxon>Bacteria</taxon>
        <taxon>Pseudomonadati</taxon>
        <taxon>Pseudomonadota</taxon>
        <taxon>Gammaproteobacteria</taxon>
        <taxon>Lysobacterales</taxon>
        <taxon>Lysobacteraceae</taxon>
        <taxon>Xanthomonas</taxon>
    </lineage>
</organism>
<sequence length="50" mass="5505">MSLLKAVTLSAADLPAMPAAHFLKDEVCRGTEPRRVQHLAPARRDPPSPW</sequence>
<accession>A0ABS8HC97</accession>
<dbReference type="RefSeq" id="WP_160170346.1">
    <property type="nucleotide sequence ID" value="NZ_CAWLZN010000001.1"/>
</dbReference>